<keyword evidence="1" id="KW-0808">Transferase</keyword>
<name>A0A365YAL5_9MICC</name>
<keyword evidence="4" id="KW-1185">Reference proteome</keyword>
<dbReference type="PANTHER" id="PTHR46401">
    <property type="entry name" value="GLYCOSYLTRANSFERASE WBBK-RELATED"/>
    <property type="match status" value="1"/>
</dbReference>
<gene>
    <name evidence="3" type="ORF">C1H84_14685</name>
</gene>
<evidence type="ECO:0000256" key="2">
    <source>
        <dbReference type="SAM" id="MobiDB-lite"/>
    </source>
</evidence>
<evidence type="ECO:0000313" key="3">
    <source>
        <dbReference type="EMBL" id="RBL99657.1"/>
    </source>
</evidence>
<protein>
    <recommendedName>
        <fullName evidence="5">Glycosyltransferase</fullName>
    </recommendedName>
</protein>
<dbReference type="GO" id="GO:0016757">
    <property type="term" value="F:glycosyltransferase activity"/>
    <property type="evidence" value="ECO:0007669"/>
    <property type="project" value="TreeGrafter"/>
</dbReference>
<feature type="region of interest" description="Disordered" evidence="2">
    <location>
        <begin position="364"/>
        <end position="391"/>
    </location>
</feature>
<dbReference type="AlphaFoldDB" id="A0A365YAL5"/>
<dbReference type="EMBL" id="POAF01000007">
    <property type="protein sequence ID" value="RBL99657.1"/>
    <property type="molecule type" value="Genomic_DNA"/>
</dbReference>
<dbReference type="Proteomes" id="UP000252167">
    <property type="component" value="Unassembled WGS sequence"/>
</dbReference>
<dbReference type="Gene3D" id="3.40.50.2000">
    <property type="entry name" value="Glycogen Phosphorylase B"/>
    <property type="match status" value="1"/>
</dbReference>
<accession>A0A365YAL5</accession>
<evidence type="ECO:0000313" key="4">
    <source>
        <dbReference type="Proteomes" id="UP000252167"/>
    </source>
</evidence>
<dbReference type="Pfam" id="PF13692">
    <property type="entry name" value="Glyco_trans_1_4"/>
    <property type="match status" value="1"/>
</dbReference>
<reference evidence="3 4" key="1">
    <citation type="submission" date="2018-01" db="EMBL/GenBank/DDBJ databases">
        <title>Glutamicibacter soli strain NHPC-3 Whole genome sequence and assembly.</title>
        <authorList>
            <person name="Choudhury P."/>
            <person name="Gupta D."/>
            <person name="Sengupta K."/>
            <person name="Jawed A."/>
            <person name="Sultana N."/>
            <person name="Saha P."/>
        </authorList>
    </citation>
    <scope>NUCLEOTIDE SEQUENCE [LARGE SCALE GENOMIC DNA]</scope>
    <source>
        <strain evidence="3 4">NHPC-3</strain>
    </source>
</reference>
<proteinExistence type="predicted"/>
<feature type="compositionally biased region" description="Polar residues" evidence="2">
    <location>
        <begin position="381"/>
        <end position="391"/>
    </location>
</feature>
<sequence length="391" mass="43622">MAIPDTILWIAGTSWDSVPGTDRRLVDELAEHFDVIWVDPPVRLPKGAIASQEIKQVQPRVWRLPIYTLPGITRPVIRRITSWILQRNIQTALRTMGRSPIATVVAFPIARFPSVNTGQRIFYVTDDWLSSAHLTGFSQQYMRKIVARNLSAADVVAAVTPVLLESLNKTASFSRGIVFPNGCPEISPRGEVRRRREIGLFGQLNERLDLEILEQLQLSGVRILVAGPRTDTDKAFGSKLTRFLESENVQWVGAVSSTELQQYLARVSVGITPYADTEFNRSSFPLKTLEYLAAGVPVVATSSPAVDWLQCDQIYGAKDTASFVGRTLELLDASWDMAEEEQRRNFAKNHSWRQRARQFSELIGHSPVGNTPSEHGEAQGTLKSVSTIKEP</sequence>
<organism evidence="3 4">
    <name type="scientific">Glutamicibacter soli</name>
    <dbReference type="NCBI Taxonomy" id="453836"/>
    <lineage>
        <taxon>Bacteria</taxon>
        <taxon>Bacillati</taxon>
        <taxon>Actinomycetota</taxon>
        <taxon>Actinomycetes</taxon>
        <taxon>Micrococcales</taxon>
        <taxon>Micrococcaceae</taxon>
        <taxon>Glutamicibacter</taxon>
    </lineage>
</organism>
<comment type="caution">
    <text evidence="3">The sequence shown here is derived from an EMBL/GenBank/DDBJ whole genome shotgun (WGS) entry which is preliminary data.</text>
</comment>
<evidence type="ECO:0000256" key="1">
    <source>
        <dbReference type="ARBA" id="ARBA00022679"/>
    </source>
</evidence>
<dbReference type="SUPFAM" id="SSF53756">
    <property type="entry name" value="UDP-Glycosyltransferase/glycogen phosphorylase"/>
    <property type="match status" value="1"/>
</dbReference>
<evidence type="ECO:0008006" key="5">
    <source>
        <dbReference type="Google" id="ProtNLM"/>
    </source>
</evidence>
<dbReference type="PANTHER" id="PTHR46401:SF2">
    <property type="entry name" value="GLYCOSYLTRANSFERASE WBBK-RELATED"/>
    <property type="match status" value="1"/>
</dbReference>